<keyword evidence="1" id="KW-1133">Transmembrane helix</keyword>
<organism evidence="2 3">
    <name type="scientific">Floridaenema evergladense BLCC-F167</name>
    <dbReference type="NCBI Taxonomy" id="3153639"/>
    <lineage>
        <taxon>Bacteria</taxon>
        <taxon>Bacillati</taxon>
        <taxon>Cyanobacteriota</taxon>
        <taxon>Cyanophyceae</taxon>
        <taxon>Oscillatoriophycideae</taxon>
        <taxon>Aerosakkonematales</taxon>
        <taxon>Aerosakkonemataceae</taxon>
        <taxon>Floridanema</taxon>
        <taxon>Floridanema evergladense</taxon>
    </lineage>
</organism>
<feature type="transmembrane region" description="Helical" evidence="1">
    <location>
        <begin position="29"/>
        <end position="49"/>
    </location>
</feature>
<evidence type="ECO:0000256" key="1">
    <source>
        <dbReference type="SAM" id="Phobius"/>
    </source>
</evidence>
<reference evidence="2 3" key="1">
    <citation type="submission" date="2024-09" db="EMBL/GenBank/DDBJ databases">
        <title>Floridaenema gen nov. (Aerosakkonemataceae, Aerosakkonematales ord. nov., Cyanobacteria) from benthic tropical and subtropical fresh waters, with the description of four new species.</title>
        <authorList>
            <person name="Moretto J.A."/>
            <person name="Berthold D.E."/>
            <person name="Lefler F.W."/>
            <person name="Huang I.-S."/>
            <person name="Laughinghouse H. IV."/>
        </authorList>
    </citation>
    <scope>NUCLEOTIDE SEQUENCE [LARGE SCALE GENOMIC DNA]</scope>
    <source>
        <strain evidence="2 3">BLCC-F167</strain>
    </source>
</reference>
<dbReference type="Proteomes" id="UP001576780">
    <property type="component" value="Unassembled WGS sequence"/>
</dbReference>
<keyword evidence="3" id="KW-1185">Reference proteome</keyword>
<sequence length="71" mass="7955">MSTTVILLIAALIVTFLVFTWLIKVVKATVQTALTIALLVLILQLIFGIGPSQLWQKIIELPQLIWQQPTK</sequence>
<protein>
    <submittedName>
        <fullName evidence="2">Uncharacterized protein</fullName>
    </submittedName>
</protein>
<evidence type="ECO:0000313" key="2">
    <source>
        <dbReference type="EMBL" id="MFB2835723.1"/>
    </source>
</evidence>
<accession>A0ABV4WKW0</accession>
<proteinExistence type="predicted"/>
<keyword evidence="1" id="KW-0812">Transmembrane</keyword>
<keyword evidence="1" id="KW-0472">Membrane</keyword>
<name>A0ABV4WKW0_9CYAN</name>
<feature type="transmembrane region" description="Helical" evidence="1">
    <location>
        <begin position="5"/>
        <end position="23"/>
    </location>
</feature>
<gene>
    <name evidence="2" type="ORF">ACE1CA_14420</name>
</gene>
<comment type="caution">
    <text evidence="2">The sequence shown here is derived from an EMBL/GenBank/DDBJ whole genome shotgun (WGS) entry which is preliminary data.</text>
</comment>
<dbReference type="RefSeq" id="WP_413278128.1">
    <property type="nucleotide sequence ID" value="NZ_JBHFNT010000119.1"/>
</dbReference>
<dbReference type="EMBL" id="JBHFNT010000119">
    <property type="protein sequence ID" value="MFB2835723.1"/>
    <property type="molecule type" value="Genomic_DNA"/>
</dbReference>
<evidence type="ECO:0000313" key="3">
    <source>
        <dbReference type="Proteomes" id="UP001576780"/>
    </source>
</evidence>